<evidence type="ECO:0000313" key="3">
    <source>
        <dbReference type="Proteomes" id="UP001501842"/>
    </source>
</evidence>
<name>A0ABN3TVI2_9ACTN</name>
<keyword evidence="1" id="KW-0472">Membrane</keyword>
<dbReference type="RefSeq" id="WP_344448422.1">
    <property type="nucleotide sequence ID" value="NZ_BAAATZ010000002.1"/>
</dbReference>
<accession>A0ABN3TVI2</accession>
<keyword evidence="1" id="KW-0812">Transmembrane</keyword>
<keyword evidence="3" id="KW-1185">Reference proteome</keyword>
<dbReference type="Proteomes" id="UP001501842">
    <property type="component" value="Unassembled WGS sequence"/>
</dbReference>
<organism evidence="2 3">
    <name type="scientific">Actinocorallia aurantiaca</name>
    <dbReference type="NCBI Taxonomy" id="46204"/>
    <lineage>
        <taxon>Bacteria</taxon>
        <taxon>Bacillati</taxon>
        <taxon>Actinomycetota</taxon>
        <taxon>Actinomycetes</taxon>
        <taxon>Streptosporangiales</taxon>
        <taxon>Thermomonosporaceae</taxon>
        <taxon>Actinocorallia</taxon>
    </lineage>
</organism>
<feature type="transmembrane region" description="Helical" evidence="1">
    <location>
        <begin position="166"/>
        <end position="183"/>
    </location>
</feature>
<feature type="transmembrane region" description="Helical" evidence="1">
    <location>
        <begin position="203"/>
        <end position="223"/>
    </location>
</feature>
<feature type="transmembrane region" description="Helical" evidence="1">
    <location>
        <begin position="40"/>
        <end position="59"/>
    </location>
</feature>
<dbReference type="EMBL" id="BAAATZ010000002">
    <property type="protein sequence ID" value="GAA2719421.1"/>
    <property type="molecule type" value="Genomic_DNA"/>
</dbReference>
<feature type="transmembrane region" description="Helical" evidence="1">
    <location>
        <begin position="262"/>
        <end position="279"/>
    </location>
</feature>
<feature type="transmembrane region" description="Helical" evidence="1">
    <location>
        <begin position="80"/>
        <end position="98"/>
    </location>
</feature>
<sequence>MKSVVLALLAWLAANALILCLAGPELPINLPDPATGKQLTGVNTLIAETLLMLVLIGLLTRRRPRPDLAARAPEHAGRETLGLLAYGAVAMAVGYALGKTLGWHPFGWHLAGSVFGTHDDVTPREAVTWAGYNLVAYAIIPFAYFRRRYSARELNLRSADRRADTTLILAVLTVESLVQIVALEPAIFDLSARQLALGAPLTFVLYFAGTVLPAMVFVFAILLPRLARLTGSTAATVMLGGLAYTVFHLWDAWAVFGSPREVTVSLCFLLLTYTGPGMVKSWLTVRTGNAWVHVWAYHALAPHTLNDTSLIVRAFRIR</sequence>
<evidence type="ECO:0000256" key="1">
    <source>
        <dbReference type="SAM" id="Phobius"/>
    </source>
</evidence>
<protein>
    <submittedName>
        <fullName evidence="2">Uncharacterized protein</fullName>
    </submittedName>
</protein>
<evidence type="ECO:0000313" key="2">
    <source>
        <dbReference type="EMBL" id="GAA2719421.1"/>
    </source>
</evidence>
<reference evidence="2 3" key="1">
    <citation type="journal article" date="2019" name="Int. J. Syst. Evol. Microbiol.">
        <title>The Global Catalogue of Microorganisms (GCM) 10K type strain sequencing project: providing services to taxonomists for standard genome sequencing and annotation.</title>
        <authorList>
            <consortium name="The Broad Institute Genomics Platform"/>
            <consortium name="The Broad Institute Genome Sequencing Center for Infectious Disease"/>
            <person name="Wu L."/>
            <person name="Ma J."/>
        </authorList>
    </citation>
    <scope>NUCLEOTIDE SEQUENCE [LARGE SCALE GENOMIC DNA]</scope>
    <source>
        <strain evidence="2 3">JCM 8201</strain>
    </source>
</reference>
<proteinExistence type="predicted"/>
<feature type="transmembrane region" description="Helical" evidence="1">
    <location>
        <begin position="235"/>
        <end position="256"/>
    </location>
</feature>
<keyword evidence="1" id="KW-1133">Transmembrane helix</keyword>
<comment type="caution">
    <text evidence="2">The sequence shown here is derived from an EMBL/GenBank/DDBJ whole genome shotgun (WGS) entry which is preliminary data.</text>
</comment>
<feature type="transmembrane region" description="Helical" evidence="1">
    <location>
        <begin position="126"/>
        <end position="145"/>
    </location>
</feature>
<gene>
    <name evidence="2" type="ORF">GCM10010439_04910</name>
</gene>